<dbReference type="PROSITE" id="PS01031">
    <property type="entry name" value="SHSP"/>
    <property type="match status" value="1"/>
</dbReference>
<dbReference type="InterPro" id="IPR008978">
    <property type="entry name" value="HSP20-like_chaperone"/>
</dbReference>
<dbReference type="InterPro" id="IPR002068">
    <property type="entry name" value="A-crystallin/Hsp20_dom"/>
</dbReference>
<dbReference type="InterPro" id="IPR031107">
    <property type="entry name" value="Small_HSP"/>
</dbReference>
<dbReference type="PANTHER" id="PTHR11527">
    <property type="entry name" value="HEAT-SHOCK PROTEIN 20 FAMILY MEMBER"/>
    <property type="match status" value="1"/>
</dbReference>
<keyword evidence="1 5" id="KW-0346">Stress response</keyword>
<dbReference type="SUPFAM" id="SSF49764">
    <property type="entry name" value="HSP20-like chaperones"/>
    <property type="match status" value="1"/>
</dbReference>
<sequence>MSLVRRSSVFDPFSMDLWDPFDNMFRSIVPSSSSDSDTAAFAAARIDWKETPEAHVFKADLPGVKKEEVKVEVEDGNVLVISGQRSKEKEDKNDRWHRVERSSGQFMRRFRLPENAKVEQVKAGLENGVLTVTVPKAEEKKPEVKAIDISG</sequence>
<comment type="similarity">
    <text evidence="2 3">Belongs to the small heat shock protein (HSP20) family.</text>
</comment>
<protein>
    <submittedName>
        <fullName evidence="5">Small heat shock protein sHsp17.0D</fullName>
    </submittedName>
</protein>
<reference evidence="5" key="1">
    <citation type="submission" date="2013-07" db="EMBL/GenBank/DDBJ databases">
        <title>Molecular cloning and differential expression of cytosolic class I small HSP gene family in Pennisetum glaucum.</title>
        <authorList>
            <person name="Sudhakar Reddy P."/>
            <person name="Reddy M.K."/>
        </authorList>
    </citation>
    <scope>NUCLEOTIDE SEQUENCE</scope>
</reference>
<feature type="domain" description="SHSP" evidence="4">
    <location>
        <begin position="37"/>
        <end position="151"/>
    </location>
</feature>
<evidence type="ECO:0000259" key="4">
    <source>
        <dbReference type="PROSITE" id="PS01031"/>
    </source>
</evidence>
<organism evidence="5">
    <name type="scientific">Cenchrus americanus</name>
    <name type="common">Pearl millet</name>
    <name type="synonym">Pennisetum glaucum</name>
    <dbReference type="NCBI Taxonomy" id="4543"/>
    <lineage>
        <taxon>Eukaryota</taxon>
        <taxon>Viridiplantae</taxon>
        <taxon>Streptophyta</taxon>
        <taxon>Embryophyta</taxon>
        <taxon>Tracheophyta</taxon>
        <taxon>Spermatophyta</taxon>
        <taxon>Magnoliopsida</taxon>
        <taxon>Liliopsida</taxon>
        <taxon>Poales</taxon>
        <taxon>Poaceae</taxon>
        <taxon>PACMAD clade</taxon>
        <taxon>Panicoideae</taxon>
        <taxon>Panicodae</taxon>
        <taxon>Paniceae</taxon>
        <taxon>Cenchrinae</taxon>
        <taxon>Cenchrus</taxon>
    </lineage>
</organism>
<evidence type="ECO:0000256" key="2">
    <source>
        <dbReference type="PROSITE-ProRule" id="PRU00285"/>
    </source>
</evidence>
<dbReference type="FunFam" id="2.60.40.790:FF:000007">
    <property type="entry name" value="17.4 kDa class I heat shock protein"/>
    <property type="match status" value="1"/>
</dbReference>
<dbReference type="AlphaFoldDB" id="U5XRX7"/>
<dbReference type="Pfam" id="PF00011">
    <property type="entry name" value="HSP20"/>
    <property type="match status" value="1"/>
</dbReference>
<evidence type="ECO:0000256" key="3">
    <source>
        <dbReference type="RuleBase" id="RU003616"/>
    </source>
</evidence>
<proteinExistence type="evidence at transcript level"/>
<name>U5XRX7_CENAM</name>
<dbReference type="EMBL" id="KF421838">
    <property type="protein sequence ID" value="AGZ78430.1"/>
    <property type="molecule type" value="mRNA"/>
</dbReference>
<accession>U5XRX7</accession>
<evidence type="ECO:0000256" key="1">
    <source>
        <dbReference type="ARBA" id="ARBA00023016"/>
    </source>
</evidence>
<evidence type="ECO:0000313" key="5">
    <source>
        <dbReference type="EMBL" id="AGZ78430.1"/>
    </source>
</evidence>
<dbReference type="Gene3D" id="2.60.40.790">
    <property type="match status" value="1"/>
</dbReference>
<dbReference type="CDD" id="cd06472">
    <property type="entry name" value="ACD_ScHsp26_like"/>
    <property type="match status" value="1"/>
</dbReference>